<gene>
    <name evidence="7" type="ORF">NCTC12092_01543</name>
</gene>
<dbReference type="EMBL" id="UHFF01000002">
    <property type="protein sequence ID" value="SUN47781.1"/>
    <property type="molecule type" value="Genomic_DNA"/>
</dbReference>
<evidence type="ECO:0000313" key="8">
    <source>
        <dbReference type="Proteomes" id="UP000254461"/>
    </source>
</evidence>
<dbReference type="AlphaFoldDB" id="A0A380JSU3"/>
<dbReference type="GO" id="GO:0005186">
    <property type="term" value="F:pheromone activity"/>
    <property type="evidence" value="ECO:0007669"/>
    <property type="project" value="UniProtKB-KW"/>
</dbReference>
<comment type="function">
    <text evidence="1">Acts as a pheromone, induces cells to develop competence for genetic transformation.</text>
</comment>
<keyword evidence="4" id="KW-0964">Secreted</keyword>
<reference evidence="7 8" key="1">
    <citation type="submission" date="2018-06" db="EMBL/GenBank/DDBJ databases">
        <authorList>
            <consortium name="Pathogen Informatics"/>
            <person name="Doyle S."/>
        </authorList>
    </citation>
    <scope>NUCLEOTIDE SEQUENCE [LARGE SCALE GENOMIC DNA]</scope>
    <source>
        <strain evidence="7 8">NCTC12092</strain>
    </source>
</reference>
<name>A0A380JSU3_9STRE</name>
<dbReference type="InterPro" id="IPR004288">
    <property type="entry name" value="Competence_ComC"/>
</dbReference>
<comment type="similarity">
    <text evidence="3">Belongs to the ComC family.</text>
</comment>
<dbReference type="Proteomes" id="UP000254461">
    <property type="component" value="Unassembled WGS sequence"/>
</dbReference>
<dbReference type="RefSeq" id="WP_115251231.1">
    <property type="nucleotide sequence ID" value="NZ_UHFF01000002.1"/>
</dbReference>
<keyword evidence="6" id="KW-0178">Competence</keyword>
<evidence type="ECO:0000256" key="6">
    <source>
        <dbReference type="ARBA" id="ARBA00023287"/>
    </source>
</evidence>
<evidence type="ECO:0000256" key="1">
    <source>
        <dbReference type="ARBA" id="ARBA00002667"/>
    </source>
</evidence>
<evidence type="ECO:0000256" key="3">
    <source>
        <dbReference type="ARBA" id="ARBA00009039"/>
    </source>
</evidence>
<dbReference type="GO" id="GO:0005576">
    <property type="term" value="C:extracellular region"/>
    <property type="evidence" value="ECO:0007669"/>
    <property type="project" value="UniProtKB-SubCell"/>
</dbReference>
<dbReference type="GO" id="GO:0030420">
    <property type="term" value="P:establishment of competence for transformation"/>
    <property type="evidence" value="ECO:0007669"/>
    <property type="project" value="UniProtKB-KW"/>
</dbReference>
<proteinExistence type="inferred from homology"/>
<evidence type="ECO:0000256" key="5">
    <source>
        <dbReference type="ARBA" id="ARBA00023044"/>
    </source>
</evidence>
<comment type="subcellular location">
    <subcellularLocation>
        <location evidence="2">Secreted</location>
    </subcellularLocation>
</comment>
<keyword evidence="5" id="KW-0588">Pheromone</keyword>
<accession>A0A380JSU3</accession>
<evidence type="ECO:0000313" key="7">
    <source>
        <dbReference type="EMBL" id="SUN47781.1"/>
    </source>
</evidence>
<sequence length="44" mass="5022">MDKPTRQSKFQELTPSQLTQITGGGWLEGLQKVFNVSKPKLLKY</sequence>
<dbReference type="Pfam" id="PF03047">
    <property type="entry name" value="ComC"/>
    <property type="match status" value="1"/>
</dbReference>
<evidence type="ECO:0000256" key="4">
    <source>
        <dbReference type="ARBA" id="ARBA00022525"/>
    </source>
</evidence>
<organism evidence="7 8">
    <name type="scientific">Streptococcus equi subsp. equi</name>
    <dbReference type="NCBI Taxonomy" id="148942"/>
    <lineage>
        <taxon>Bacteria</taxon>
        <taxon>Bacillati</taxon>
        <taxon>Bacillota</taxon>
        <taxon>Bacilli</taxon>
        <taxon>Lactobacillales</taxon>
        <taxon>Streptococcaceae</taxon>
        <taxon>Streptococcus</taxon>
    </lineage>
</organism>
<evidence type="ECO:0000256" key="2">
    <source>
        <dbReference type="ARBA" id="ARBA00004613"/>
    </source>
</evidence>
<protein>
    <submittedName>
        <fullName evidence="7">Bacteriocin</fullName>
    </submittedName>
</protein>